<dbReference type="InterPro" id="IPR016166">
    <property type="entry name" value="FAD-bd_PCMH"/>
</dbReference>
<dbReference type="EMBL" id="PVEP01000003">
    <property type="protein sequence ID" value="PQV57049.1"/>
    <property type="molecule type" value="Genomic_DNA"/>
</dbReference>
<keyword evidence="7" id="KW-1185">Reference proteome</keyword>
<dbReference type="PANTHER" id="PTHR43716:SF2">
    <property type="entry name" value="BLL6224 PROTEIN"/>
    <property type="match status" value="1"/>
</dbReference>
<accession>A0A2S8S8G1</accession>
<dbReference type="SUPFAM" id="SSF55103">
    <property type="entry name" value="FAD-linked oxidases, C-terminal domain"/>
    <property type="match status" value="1"/>
</dbReference>
<dbReference type="Gene3D" id="3.30.43.10">
    <property type="entry name" value="Uridine Diphospho-n-acetylenolpyruvylglucosamine Reductase, domain 2"/>
    <property type="match status" value="1"/>
</dbReference>
<dbReference type="InterPro" id="IPR004113">
    <property type="entry name" value="FAD-bd_oxidored_4_C"/>
</dbReference>
<dbReference type="GO" id="GO:0003824">
    <property type="term" value="F:catalytic activity"/>
    <property type="evidence" value="ECO:0007669"/>
    <property type="project" value="InterPro"/>
</dbReference>
<name>A0A2S8S8G1_9RHOB</name>
<evidence type="ECO:0000313" key="6">
    <source>
        <dbReference type="EMBL" id="PQV57049.1"/>
    </source>
</evidence>
<evidence type="ECO:0000256" key="3">
    <source>
        <dbReference type="ARBA" id="ARBA00022630"/>
    </source>
</evidence>
<sequence>MTDTIAAFTAILGKAHVLTGADAARYGVDATGYYPCQPLAVLRPATTQEVSAVLSHANASGIAIVPAGGRTGLTGATHAEGAVMLSLERMNRIRDLRPAARVAVAEAGVILSTLHDRAAEHGLDFPLWFGARGSATIGGVLSTNAGGSNVLRYGNTRALCLGVEAVLADGRVLNLMGALHKDNSGYDLRDLLIGAEGTLAVITAATLKLVPAAKARATAVLGMKSLDDALMLLNRVQEASGGMVEAFEYMPDTYQRQLRAARPDLGLNLPDIHPVSILIELGATAPRDTVANADGSLPLTELLTEALEPMLEDGTIDDAVIATSGEQRRAIWERREAASEITYAAGTTIDTDIALPLDRVTAFLERIEPELQKLDPGAGNLVVAHLGDGNLHYTALPTRDDPALHDAVVEAVEDIVADLGGSFSAEHGIGLSKRATMARRKDPVALDVMRAIKAALDPKNTLNPGKVLPPAG</sequence>
<dbReference type="RefSeq" id="WP_105514436.1">
    <property type="nucleotide sequence ID" value="NZ_PVEP01000003.1"/>
</dbReference>
<dbReference type="FunFam" id="1.10.45.10:FF:000001">
    <property type="entry name" value="D-lactate dehydrogenase mitochondrial"/>
    <property type="match status" value="1"/>
</dbReference>
<evidence type="ECO:0000259" key="5">
    <source>
        <dbReference type="PROSITE" id="PS51387"/>
    </source>
</evidence>
<dbReference type="SUPFAM" id="SSF56176">
    <property type="entry name" value="FAD-binding/transporter-associated domain-like"/>
    <property type="match status" value="1"/>
</dbReference>
<proteinExistence type="inferred from homology"/>
<dbReference type="GO" id="GO:0022904">
    <property type="term" value="P:respiratory electron transport chain"/>
    <property type="evidence" value="ECO:0007669"/>
    <property type="project" value="TreeGrafter"/>
</dbReference>
<dbReference type="InterPro" id="IPR016164">
    <property type="entry name" value="FAD-linked_Oxase-like_C"/>
</dbReference>
<dbReference type="InterPro" id="IPR051264">
    <property type="entry name" value="FAD-oxidored/transferase_4"/>
</dbReference>
<comment type="similarity">
    <text evidence="2">Belongs to the FAD-binding oxidoreductase/transferase type 4 family.</text>
</comment>
<dbReference type="AlphaFoldDB" id="A0A2S8S8G1"/>
<reference evidence="6 7" key="1">
    <citation type="submission" date="2018-02" db="EMBL/GenBank/DDBJ databases">
        <title>Genomic Encyclopedia of Archaeal and Bacterial Type Strains, Phase II (KMG-II): from individual species to whole genera.</title>
        <authorList>
            <person name="Goeker M."/>
        </authorList>
    </citation>
    <scope>NUCLEOTIDE SEQUENCE [LARGE SCALE GENOMIC DNA]</scope>
    <source>
        <strain evidence="6 7">DSM 18921</strain>
    </source>
</reference>
<dbReference type="Pfam" id="PF01565">
    <property type="entry name" value="FAD_binding_4"/>
    <property type="match status" value="1"/>
</dbReference>
<dbReference type="InterPro" id="IPR016169">
    <property type="entry name" value="FAD-bd_PCMH_sub2"/>
</dbReference>
<protein>
    <submittedName>
        <fullName evidence="6">FAD/FMN-containing dehydrogenase</fullName>
    </submittedName>
</protein>
<organism evidence="6 7">
    <name type="scientific">Albidovulum denitrificans</name>
    <dbReference type="NCBI Taxonomy" id="404881"/>
    <lineage>
        <taxon>Bacteria</taxon>
        <taxon>Pseudomonadati</taxon>
        <taxon>Pseudomonadota</taxon>
        <taxon>Alphaproteobacteria</taxon>
        <taxon>Rhodobacterales</taxon>
        <taxon>Paracoccaceae</taxon>
        <taxon>Albidovulum</taxon>
    </lineage>
</organism>
<dbReference type="Gene3D" id="3.30.465.10">
    <property type="match status" value="1"/>
</dbReference>
<evidence type="ECO:0000313" key="7">
    <source>
        <dbReference type="Proteomes" id="UP000238338"/>
    </source>
</evidence>
<dbReference type="OrthoDB" id="9811557at2"/>
<comment type="caution">
    <text evidence="6">The sequence shown here is derived from an EMBL/GenBank/DDBJ whole genome shotgun (WGS) entry which is preliminary data.</text>
</comment>
<dbReference type="PROSITE" id="PS51387">
    <property type="entry name" value="FAD_PCMH"/>
    <property type="match status" value="1"/>
</dbReference>
<dbReference type="Gene3D" id="1.10.45.10">
    <property type="entry name" value="Vanillyl-alcohol Oxidase, Chain A, domain 4"/>
    <property type="match status" value="1"/>
</dbReference>
<evidence type="ECO:0000256" key="2">
    <source>
        <dbReference type="ARBA" id="ARBA00008000"/>
    </source>
</evidence>
<dbReference type="InterPro" id="IPR016171">
    <property type="entry name" value="Vanillyl_alc_oxidase_C-sub2"/>
</dbReference>
<dbReference type="InterPro" id="IPR016167">
    <property type="entry name" value="FAD-bd_PCMH_sub1"/>
</dbReference>
<dbReference type="Gene3D" id="3.30.70.2190">
    <property type="match status" value="1"/>
</dbReference>
<gene>
    <name evidence="6" type="ORF">LX70_01906</name>
</gene>
<comment type="cofactor">
    <cofactor evidence="1">
        <name>FAD</name>
        <dbReference type="ChEBI" id="CHEBI:57692"/>
    </cofactor>
</comment>
<keyword evidence="3" id="KW-0285">Flavoprotein</keyword>
<dbReference type="GO" id="GO:0071949">
    <property type="term" value="F:FAD binding"/>
    <property type="evidence" value="ECO:0007669"/>
    <property type="project" value="InterPro"/>
</dbReference>
<dbReference type="Pfam" id="PF02913">
    <property type="entry name" value="FAD-oxidase_C"/>
    <property type="match status" value="1"/>
</dbReference>
<evidence type="ECO:0000256" key="4">
    <source>
        <dbReference type="ARBA" id="ARBA00022827"/>
    </source>
</evidence>
<dbReference type="Proteomes" id="UP000238338">
    <property type="component" value="Unassembled WGS sequence"/>
</dbReference>
<dbReference type="InterPro" id="IPR036318">
    <property type="entry name" value="FAD-bd_PCMH-like_sf"/>
</dbReference>
<dbReference type="InterPro" id="IPR006094">
    <property type="entry name" value="Oxid_FAD_bind_N"/>
</dbReference>
<dbReference type="PANTHER" id="PTHR43716">
    <property type="entry name" value="D-2-HYDROXYGLUTARATE DEHYDROGENASE, MITOCHONDRIAL"/>
    <property type="match status" value="1"/>
</dbReference>
<feature type="domain" description="FAD-binding PCMH-type" evidence="5">
    <location>
        <begin position="34"/>
        <end position="212"/>
    </location>
</feature>
<keyword evidence="4" id="KW-0274">FAD</keyword>
<evidence type="ECO:0000256" key="1">
    <source>
        <dbReference type="ARBA" id="ARBA00001974"/>
    </source>
</evidence>
<dbReference type="Gene3D" id="3.30.70.2740">
    <property type="match status" value="1"/>
</dbReference>